<keyword evidence="2" id="KW-1185">Reference proteome</keyword>
<dbReference type="Proteomes" id="UP000249723">
    <property type="component" value="Unassembled WGS sequence"/>
</dbReference>
<dbReference type="OrthoDB" id="2506088at2759"/>
<protein>
    <submittedName>
        <fullName evidence="1">BZ3500_MvSof-1268-A1-R1_Chr2-3g05379 protein</fullName>
    </submittedName>
</protein>
<gene>
    <name evidence="1" type="ORF">BZ3500_MVSOF-1268-A1-R1_CHR2-3G05379</name>
</gene>
<dbReference type="AlphaFoldDB" id="A0A2X0L6V3"/>
<proteinExistence type="predicted"/>
<evidence type="ECO:0000313" key="2">
    <source>
        <dbReference type="Proteomes" id="UP000249723"/>
    </source>
</evidence>
<sequence>MVKYLWVSTTTKRSADEKQELISWLATQSSCGLGEQIKGEFYVRASASCVGKDYRFIAQIFPLVAYFFQQRMWLSQSEAECWMALGKLTRHAMRTDTDDLAAYADTYKVLATRFVLLSLQRIASHVVSKVKCHYLLHVEEAIRRFGLPRMFDSSVAESANKTVRDYCMHSNRHSPTRDIACQDSQAHRLVFIAAGGRWEAADGPKATAGPSVSQFFRVAGRERLSTRTTAGRFERFEGRQPTRAYIFDALGTTPSLRPGRFVTLRNGDYGWSRDWCFVQAGPQDQRILELWTVDGRPREVIPPFGLSFVVLAFAAGGRGTGRHRVFEDAAHGGD</sequence>
<name>A0A2X0L6V3_9BASI</name>
<evidence type="ECO:0000313" key="1">
    <source>
        <dbReference type="EMBL" id="SCZ87911.1"/>
    </source>
</evidence>
<dbReference type="STRING" id="289078.A0A2X0L6V3"/>
<organism evidence="1 2">
    <name type="scientific">Microbotryum saponariae</name>
    <dbReference type="NCBI Taxonomy" id="289078"/>
    <lineage>
        <taxon>Eukaryota</taxon>
        <taxon>Fungi</taxon>
        <taxon>Dikarya</taxon>
        <taxon>Basidiomycota</taxon>
        <taxon>Pucciniomycotina</taxon>
        <taxon>Microbotryomycetes</taxon>
        <taxon>Microbotryales</taxon>
        <taxon>Microbotryaceae</taxon>
        <taxon>Microbotryum</taxon>
    </lineage>
</organism>
<reference evidence="2" key="1">
    <citation type="submission" date="2016-10" db="EMBL/GenBank/DDBJ databases">
        <authorList>
            <person name="Jeantristanb JTB J.-T."/>
            <person name="Ricardo R."/>
        </authorList>
    </citation>
    <scope>NUCLEOTIDE SEQUENCE [LARGE SCALE GENOMIC DNA]</scope>
</reference>
<dbReference type="EMBL" id="FMWP01000011">
    <property type="protein sequence ID" value="SCZ87911.1"/>
    <property type="molecule type" value="Genomic_DNA"/>
</dbReference>
<accession>A0A2X0L6V3</accession>